<dbReference type="AlphaFoldDB" id="V9W2R4"/>
<dbReference type="Proteomes" id="UP000029431">
    <property type="component" value="Chromosome"/>
</dbReference>
<proteinExistence type="predicted"/>
<dbReference type="HOGENOM" id="CLU_2118617_0_0_9"/>
<dbReference type="SUPFAM" id="SSF56300">
    <property type="entry name" value="Metallo-dependent phosphatases"/>
    <property type="match status" value="1"/>
</dbReference>
<dbReference type="Gene3D" id="3.60.21.10">
    <property type="match status" value="1"/>
</dbReference>
<organism evidence="1 2">
    <name type="scientific">Paenibacillus larvae subsp. larvae DSM 25430</name>
    <dbReference type="NCBI Taxonomy" id="697284"/>
    <lineage>
        <taxon>Bacteria</taxon>
        <taxon>Bacillati</taxon>
        <taxon>Bacillota</taxon>
        <taxon>Bacilli</taxon>
        <taxon>Bacillales</taxon>
        <taxon>Paenibacillaceae</taxon>
        <taxon>Paenibacillus</taxon>
    </lineage>
</organism>
<sequence length="114" mass="13053">MLNTNEDSEEYRDFTPAQIDWMKKDVAAARKAGSEWIIVNMHKGPYITSNHATDEVSWERTGFGTKSPLLFPTWAKRKYNSGRRRASRSFRNFAIAYPRSWRSFVSVGESGSGV</sequence>
<dbReference type="KEGG" id="plv:ERIC2_c05900"/>
<name>V9W2R4_9BACL</name>
<evidence type="ECO:0000313" key="2">
    <source>
        <dbReference type="Proteomes" id="UP000029431"/>
    </source>
</evidence>
<evidence type="ECO:0000313" key="1">
    <source>
        <dbReference type="EMBL" id="AHD04433.1"/>
    </source>
</evidence>
<gene>
    <name evidence="1" type="ORF">ERIC2_c05900</name>
</gene>
<reference evidence="1 2" key="1">
    <citation type="journal article" date="2014" name="PLoS ONE">
        <title>How to Kill the Honey Bee Larva: Genomic Potential and Virulence Mechanisms of Paenibacillus larvae.</title>
        <authorList>
            <person name="Djukic M."/>
            <person name="Brzuszkiewicz E."/>
            <person name="Funfhaus A."/>
            <person name="Voss J."/>
            <person name="Gollnow K."/>
            <person name="Poppinga L."/>
            <person name="Liesegang H."/>
            <person name="Garcia-Gonzalez E."/>
            <person name="Genersch E."/>
            <person name="Daniel R."/>
        </authorList>
    </citation>
    <scope>NUCLEOTIDE SEQUENCE [LARGE SCALE GENOMIC DNA]</scope>
    <source>
        <strain evidence="1 2">DSM 25430</strain>
    </source>
</reference>
<dbReference type="EMBL" id="CP003355">
    <property type="protein sequence ID" value="AHD04433.1"/>
    <property type="molecule type" value="Genomic_DNA"/>
</dbReference>
<dbReference type="InterPro" id="IPR029052">
    <property type="entry name" value="Metallo-depent_PP-like"/>
</dbReference>
<keyword evidence="2" id="KW-1185">Reference proteome</keyword>
<protein>
    <submittedName>
        <fullName evidence="1">Uncharacterized protein</fullName>
    </submittedName>
</protein>
<accession>V9W2R4</accession>